<dbReference type="GO" id="GO:0071949">
    <property type="term" value="F:FAD binding"/>
    <property type="evidence" value="ECO:0007669"/>
    <property type="project" value="InterPro"/>
</dbReference>
<dbReference type="InterPro" id="IPR016166">
    <property type="entry name" value="FAD-bd_PCMH"/>
</dbReference>
<name>A0A916WCW1_9HYPH</name>
<feature type="domain" description="FAD-binding PCMH-type" evidence="2">
    <location>
        <begin position="1"/>
        <end position="139"/>
    </location>
</feature>
<dbReference type="SUPFAM" id="SSF56176">
    <property type="entry name" value="FAD-binding/transporter-associated domain-like"/>
    <property type="match status" value="1"/>
</dbReference>
<dbReference type="InterPro" id="IPR036318">
    <property type="entry name" value="FAD-bd_PCMH-like_sf"/>
</dbReference>
<dbReference type="AlphaFoldDB" id="A0A916WCW1"/>
<dbReference type="InterPro" id="IPR002346">
    <property type="entry name" value="Mopterin_DH_FAD-bd"/>
</dbReference>
<dbReference type="PANTHER" id="PTHR42659:SF1">
    <property type="entry name" value="OXIDOREDUCTASE"/>
    <property type="match status" value="1"/>
</dbReference>
<evidence type="ECO:0000313" key="3">
    <source>
        <dbReference type="EMBL" id="GGA88102.1"/>
    </source>
</evidence>
<proteinExistence type="predicted"/>
<dbReference type="InterPro" id="IPR051312">
    <property type="entry name" value="Diverse_Substr_Oxidored"/>
</dbReference>
<feature type="region of interest" description="Disordered" evidence="1">
    <location>
        <begin position="115"/>
        <end position="139"/>
    </location>
</feature>
<reference evidence="3" key="2">
    <citation type="submission" date="2020-09" db="EMBL/GenBank/DDBJ databases">
        <authorList>
            <person name="Sun Q."/>
            <person name="Zhou Y."/>
        </authorList>
    </citation>
    <scope>NUCLEOTIDE SEQUENCE</scope>
    <source>
        <strain evidence="3">CGMCC 1.15082</strain>
    </source>
</reference>
<dbReference type="Proteomes" id="UP000646478">
    <property type="component" value="Unassembled WGS sequence"/>
</dbReference>
<protein>
    <recommendedName>
        <fullName evidence="2">FAD-binding PCMH-type domain-containing protein</fullName>
    </recommendedName>
</protein>
<evidence type="ECO:0000259" key="2">
    <source>
        <dbReference type="PROSITE" id="PS51387"/>
    </source>
</evidence>
<dbReference type="PANTHER" id="PTHR42659">
    <property type="entry name" value="XANTHINE DEHYDROGENASE SUBUNIT C-RELATED"/>
    <property type="match status" value="1"/>
</dbReference>
<accession>A0A916WCW1</accession>
<dbReference type="GO" id="GO:0016491">
    <property type="term" value="F:oxidoreductase activity"/>
    <property type="evidence" value="ECO:0007669"/>
    <property type="project" value="InterPro"/>
</dbReference>
<evidence type="ECO:0000256" key="1">
    <source>
        <dbReference type="SAM" id="MobiDB-lite"/>
    </source>
</evidence>
<gene>
    <name evidence="3" type="ORF">GCM10011491_14830</name>
</gene>
<dbReference type="EMBL" id="BMHH01000004">
    <property type="protein sequence ID" value="GGA88102.1"/>
    <property type="molecule type" value="Genomic_DNA"/>
</dbReference>
<organism evidence="3 4">
    <name type="scientific">Brucella endophytica</name>
    <dbReference type="NCBI Taxonomy" id="1963359"/>
    <lineage>
        <taxon>Bacteria</taxon>
        <taxon>Pseudomonadati</taxon>
        <taxon>Pseudomonadota</taxon>
        <taxon>Alphaproteobacteria</taxon>
        <taxon>Hyphomicrobiales</taxon>
        <taxon>Brucellaceae</taxon>
        <taxon>Brucella/Ochrobactrum group</taxon>
        <taxon>Brucella</taxon>
    </lineage>
</organism>
<evidence type="ECO:0000313" key="4">
    <source>
        <dbReference type="Proteomes" id="UP000646478"/>
    </source>
</evidence>
<dbReference type="PROSITE" id="PS51387">
    <property type="entry name" value="FAD_PCMH"/>
    <property type="match status" value="1"/>
</dbReference>
<dbReference type="Gene3D" id="3.30.465.10">
    <property type="match status" value="1"/>
</dbReference>
<reference evidence="3" key="1">
    <citation type="journal article" date="2014" name="Int. J. Syst. Evol. Microbiol.">
        <title>Complete genome sequence of Corynebacterium casei LMG S-19264T (=DSM 44701T), isolated from a smear-ripened cheese.</title>
        <authorList>
            <consortium name="US DOE Joint Genome Institute (JGI-PGF)"/>
            <person name="Walter F."/>
            <person name="Albersmeier A."/>
            <person name="Kalinowski J."/>
            <person name="Ruckert C."/>
        </authorList>
    </citation>
    <scope>NUCLEOTIDE SEQUENCE</scope>
    <source>
        <strain evidence="3">CGMCC 1.15082</strain>
    </source>
</reference>
<dbReference type="InterPro" id="IPR016169">
    <property type="entry name" value="FAD-bd_PCMH_sub2"/>
</dbReference>
<sequence>MKLGAAQPGHLIDVTTINGMDAIETEGDTLRFGALAPMSAVAANETVNQDYPLLSEALWRAASQQLRNMATVGGNLLQRTRCMYFRNGAGSSSTVGVYPCNKRARARAARLSASSTAARRRWGRANPARRFPPATGRLP</sequence>
<dbReference type="Pfam" id="PF00941">
    <property type="entry name" value="FAD_binding_5"/>
    <property type="match status" value="1"/>
</dbReference>
<keyword evidence="4" id="KW-1185">Reference proteome</keyword>
<comment type="caution">
    <text evidence="3">The sequence shown here is derived from an EMBL/GenBank/DDBJ whole genome shotgun (WGS) entry which is preliminary data.</text>
</comment>